<dbReference type="EMBL" id="BMIJ01000003">
    <property type="protein sequence ID" value="GGB92774.1"/>
    <property type="molecule type" value="Genomic_DNA"/>
</dbReference>
<accession>A0ABQ1K9F1</accession>
<sequence>MEVALKLYLLDGDGSSLSHYIGTRRDDCLAQKWHRMLYHQLKLAQQPAAQQQLAELGIEQPLTSALWIKGWLFYHPLRPAPKKQPEQINPCHLKGWWLTQSELKLIKAPGRVYMLVRKPDWLLPVSMLETGAIDFDRLRDEIAGETRAHLVLILHRADDGWVERSRGFVVADSWPGSKIQ</sequence>
<dbReference type="Pfam" id="PF08907">
    <property type="entry name" value="DUF1853"/>
    <property type="match status" value="1"/>
</dbReference>
<organism evidence="1 2">
    <name type="scientific">Marinobacterium zhoushanense</name>
    <dbReference type="NCBI Taxonomy" id="1679163"/>
    <lineage>
        <taxon>Bacteria</taxon>
        <taxon>Pseudomonadati</taxon>
        <taxon>Pseudomonadota</taxon>
        <taxon>Gammaproteobacteria</taxon>
        <taxon>Oceanospirillales</taxon>
        <taxon>Oceanospirillaceae</taxon>
        <taxon>Marinobacterium</taxon>
    </lineage>
</organism>
<proteinExistence type="predicted"/>
<name>A0ABQ1K9F1_9GAMM</name>
<gene>
    <name evidence="1" type="ORF">GCM10011352_18550</name>
</gene>
<reference evidence="2" key="1">
    <citation type="journal article" date="2019" name="Int. J. Syst. Evol. Microbiol.">
        <title>The Global Catalogue of Microorganisms (GCM) 10K type strain sequencing project: providing services to taxonomists for standard genome sequencing and annotation.</title>
        <authorList>
            <consortium name="The Broad Institute Genomics Platform"/>
            <consortium name="The Broad Institute Genome Sequencing Center for Infectious Disease"/>
            <person name="Wu L."/>
            <person name="Ma J."/>
        </authorList>
    </citation>
    <scope>NUCLEOTIDE SEQUENCE [LARGE SCALE GENOMIC DNA]</scope>
    <source>
        <strain evidence="2">CGMCC 1.15341</strain>
    </source>
</reference>
<protein>
    <submittedName>
        <fullName evidence="1">Uncharacterized protein</fullName>
    </submittedName>
</protein>
<evidence type="ECO:0000313" key="1">
    <source>
        <dbReference type="EMBL" id="GGB92774.1"/>
    </source>
</evidence>
<dbReference type="Proteomes" id="UP000629025">
    <property type="component" value="Unassembled WGS sequence"/>
</dbReference>
<evidence type="ECO:0000313" key="2">
    <source>
        <dbReference type="Proteomes" id="UP000629025"/>
    </source>
</evidence>
<keyword evidence="2" id="KW-1185">Reference proteome</keyword>
<dbReference type="InterPro" id="IPR015003">
    <property type="entry name" value="DUF1853"/>
</dbReference>
<comment type="caution">
    <text evidence="1">The sequence shown here is derived from an EMBL/GenBank/DDBJ whole genome shotgun (WGS) entry which is preliminary data.</text>
</comment>